<name>A0A1B6P8T9_SORBI</name>
<dbReference type="AlphaFoldDB" id="A0A1B6P8T9"/>
<proteinExistence type="predicted"/>
<evidence type="ECO:0000256" key="1">
    <source>
        <dbReference type="SAM" id="MobiDB-lite"/>
    </source>
</evidence>
<gene>
    <name evidence="2" type="ORF">SORBI_3009G142300</name>
</gene>
<dbReference type="Proteomes" id="UP000000768">
    <property type="component" value="Chromosome 9"/>
</dbReference>
<keyword evidence="3" id="KW-1185">Reference proteome</keyword>
<evidence type="ECO:0000313" key="2">
    <source>
        <dbReference type="EMBL" id="KXG22032.1"/>
    </source>
</evidence>
<reference evidence="3" key="2">
    <citation type="journal article" date="2018" name="Plant J.">
        <title>The Sorghum bicolor reference genome: improved assembly, gene annotations, a transcriptome atlas, and signatures of genome organization.</title>
        <authorList>
            <person name="McCormick R.F."/>
            <person name="Truong S.K."/>
            <person name="Sreedasyam A."/>
            <person name="Jenkins J."/>
            <person name="Shu S."/>
            <person name="Sims D."/>
            <person name="Kennedy M."/>
            <person name="Amirebrahimi M."/>
            <person name="Weers B.D."/>
            <person name="McKinley B."/>
            <person name="Mattison A."/>
            <person name="Morishige D.T."/>
            <person name="Grimwood J."/>
            <person name="Schmutz J."/>
            <person name="Mullet J.E."/>
        </authorList>
    </citation>
    <scope>NUCLEOTIDE SEQUENCE [LARGE SCALE GENOMIC DNA]</scope>
    <source>
        <strain evidence="3">cv. BTx623</strain>
    </source>
</reference>
<accession>A0A1B6P8T9</accession>
<organism evidence="2 3">
    <name type="scientific">Sorghum bicolor</name>
    <name type="common">Sorghum</name>
    <name type="synonym">Sorghum vulgare</name>
    <dbReference type="NCBI Taxonomy" id="4558"/>
    <lineage>
        <taxon>Eukaryota</taxon>
        <taxon>Viridiplantae</taxon>
        <taxon>Streptophyta</taxon>
        <taxon>Embryophyta</taxon>
        <taxon>Tracheophyta</taxon>
        <taxon>Spermatophyta</taxon>
        <taxon>Magnoliopsida</taxon>
        <taxon>Liliopsida</taxon>
        <taxon>Poales</taxon>
        <taxon>Poaceae</taxon>
        <taxon>PACMAD clade</taxon>
        <taxon>Panicoideae</taxon>
        <taxon>Andropogonodae</taxon>
        <taxon>Andropogoneae</taxon>
        <taxon>Sorghinae</taxon>
        <taxon>Sorghum</taxon>
    </lineage>
</organism>
<protein>
    <submittedName>
        <fullName evidence="2">Uncharacterized protein</fullName>
    </submittedName>
</protein>
<dbReference type="EMBL" id="CM000768">
    <property type="protein sequence ID" value="KXG22032.1"/>
    <property type="molecule type" value="Genomic_DNA"/>
</dbReference>
<reference evidence="2 3" key="1">
    <citation type="journal article" date="2009" name="Nature">
        <title>The Sorghum bicolor genome and the diversification of grasses.</title>
        <authorList>
            <person name="Paterson A.H."/>
            <person name="Bowers J.E."/>
            <person name="Bruggmann R."/>
            <person name="Dubchak I."/>
            <person name="Grimwood J."/>
            <person name="Gundlach H."/>
            <person name="Haberer G."/>
            <person name="Hellsten U."/>
            <person name="Mitros T."/>
            <person name="Poliakov A."/>
            <person name="Schmutz J."/>
            <person name="Spannagl M."/>
            <person name="Tang H."/>
            <person name="Wang X."/>
            <person name="Wicker T."/>
            <person name="Bharti A.K."/>
            <person name="Chapman J."/>
            <person name="Feltus F.A."/>
            <person name="Gowik U."/>
            <person name="Grigoriev I.V."/>
            <person name="Lyons E."/>
            <person name="Maher C.A."/>
            <person name="Martis M."/>
            <person name="Narechania A."/>
            <person name="Otillar R.P."/>
            <person name="Penning B.W."/>
            <person name="Salamov A.A."/>
            <person name="Wang Y."/>
            <person name="Zhang L."/>
            <person name="Carpita N.C."/>
            <person name="Freeling M."/>
            <person name="Gingle A.R."/>
            <person name="Hash C.T."/>
            <person name="Keller B."/>
            <person name="Klein P."/>
            <person name="Kresovich S."/>
            <person name="McCann M.C."/>
            <person name="Ming R."/>
            <person name="Peterson D.G."/>
            <person name="Mehboob-ur-Rahman"/>
            <person name="Ware D."/>
            <person name="Westhoff P."/>
            <person name="Mayer K.F."/>
            <person name="Messing J."/>
            <person name="Rokhsar D.S."/>
        </authorList>
    </citation>
    <scope>NUCLEOTIDE SEQUENCE [LARGE SCALE GENOMIC DNA]</scope>
    <source>
        <strain evidence="3">cv. BTx623</strain>
    </source>
</reference>
<dbReference type="Gramene" id="KXG22032">
    <property type="protein sequence ID" value="KXG22032"/>
    <property type="gene ID" value="SORBI_3009G142300"/>
</dbReference>
<dbReference type="InParanoid" id="A0A1B6P8T9"/>
<sequence length="89" mass="9450">MVRQLFSGRRSVLPVRSPPCNRCQKESCGNHVTSVGNSSEQGNSPEALSNQLPGDMSSPILRACLVPCDSHPSGCAAATSPSFPRWPVL</sequence>
<evidence type="ECO:0000313" key="3">
    <source>
        <dbReference type="Proteomes" id="UP000000768"/>
    </source>
</evidence>
<feature type="region of interest" description="Disordered" evidence="1">
    <location>
        <begin position="30"/>
        <end position="52"/>
    </location>
</feature>